<evidence type="ECO:0000313" key="2">
    <source>
        <dbReference type="EMBL" id="KAL0631335.1"/>
    </source>
</evidence>
<comment type="caution">
    <text evidence="2">The sequence shown here is derived from an EMBL/GenBank/DDBJ whole genome shotgun (WGS) entry which is preliminary data.</text>
</comment>
<reference evidence="2 3" key="1">
    <citation type="submission" date="2024-02" db="EMBL/GenBank/DDBJ databases">
        <title>Discinaceae phylogenomics.</title>
        <authorList>
            <person name="Dirks A.C."/>
            <person name="James T.Y."/>
        </authorList>
    </citation>
    <scope>NUCLEOTIDE SEQUENCE [LARGE SCALE GENOMIC DNA]</scope>
    <source>
        <strain evidence="2 3">ACD0624</strain>
    </source>
</reference>
<feature type="region of interest" description="Disordered" evidence="1">
    <location>
        <begin position="148"/>
        <end position="170"/>
    </location>
</feature>
<dbReference type="EMBL" id="JBBBZM010000264">
    <property type="protein sequence ID" value="KAL0631335.1"/>
    <property type="molecule type" value="Genomic_DNA"/>
</dbReference>
<feature type="compositionally biased region" description="Basic and acidic residues" evidence="1">
    <location>
        <begin position="42"/>
        <end position="58"/>
    </location>
</feature>
<accession>A0ABR3G5X6</accession>
<evidence type="ECO:0000256" key="1">
    <source>
        <dbReference type="SAM" id="MobiDB-lite"/>
    </source>
</evidence>
<feature type="compositionally biased region" description="Polar residues" evidence="1">
    <location>
        <begin position="348"/>
        <end position="358"/>
    </location>
</feature>
<evidence type="ECO:0000313" key="3">
    <source>
        <dbReference type="Proteomes" id="UP001447188"/>
    </source>
</evidence>
<feature type="region of interest" description="Disordered" evidence="1">
    <location>
        <begin position="26"/>
        <end position="105"/>
    </location>
</feature>
<protein>
    <submittedName>
        <fullName evidence="2">Uncharacterized protein</fullName>
    </submittedName>
</protein>
<sequence length="512" mass="57432">MTSPSNPSAIPALLCADTDSDISHSHEYWFPKPNPSTLTEETEVKAMSEEPMENKPNHENPTPAESRFASYQEKSRKHPWRQSYPPPTVDSNSSHSLKRELSKTRVVEVRPPTPAVPAKLVRTPGNGRYSLRKSYKARFPNRIKSVGQTSVPAKVTPAKRPLTPSGPIKDENVIDNVGSPVARNRGGRPIYENRKDLARRMGLDPHHGAEIRYRRKFVSSSCSRLGYALEKPFSEWDSEEMGVVVDLVTSDMKRVFDDHWSADLTKDIIHSISLDAVRNKNARKRRKTQKDSLQWTLNIDGLLPSTNTAEVVDSQPVPTMEPPNRSNLLLSGPEAASLASEQDAPRATPTNISPWNNNSNVLLTTTPNDSPAGPSYRNSSSMDLARYIARSESNTVIPSTYRVLPRRHSRIAVYTANHIPFYAPTDAGFDRFLRSVVHALTWTENECLFYCPAGIEPVVWMPVRTEYQFSMMFNTCCYGVFLKIVADSWTDPEVCMHITLNSSKLTGRRVLG</sequence>
<keyword evidence="3" id="KW-1185">Reference proteome</keyword>
<organism evidence="2 3">
    <name type="scientific">Discina gigas</name>
    <dbReference type="NCBI Taxonomy" id="1032678"/>
    <lineage>
        <taxon>Eukaryota</taxon>
        <taxon>Fungi</taxon>
        <taxon>Dikarya</taxon>
        <taxon>Ascomycota</taxon>
        <taxon>Pezizomycotina</taxon>
        <taxon>Pezizomycetes</taxon>
        <taxon>Pezizales</taxon>
        <taxon>Discinaceae</taxon>
        <taxon>Discina</taxon>
    </lineage>
</organism>
<dbReference type="Proteomes" id="UP001447188">
    <property type="component" value="Unassembled WGS sequence"/>
</dbReference>
<proteinExistence type="predicted"/>
<name>A0ABR3G5X6_9PEZI</name>
<feature type="region of interest" description="Disordered" evidence="1">
    <location>
        <begin position="313"/>
        <end position="358"/>
    </location>
</feature>
<gene>
    <name evidence="2" type="ORF">Q9L58_009805</name>
</gene>